<dbReference type="KEGG" id="mars:A8C75_06555"/>
<dbReference type="EMBL" id="CP015839">
    <property type="protein sequence ID" value="ANG62187.1"/>
    <property type="molecule type" value="Genomic_DNA"/>
</dbReference>
<name>A0A1A9EWF4_9GAMM</name>
<dbReference type="Pfam" id="PF11739">
    <property type="entry name" value="YdbH-like"/>
    <property type="match status" value="1"/>
</dbReference>
<evidence type="ECO:0000313" key="2">
    <source>
        <dbReference type="Proteomes" id="UP000078070"/>
    </source>
</evidence>
<dbReference type="OrthoDB" id="9759996at2"/>
<evidence type="ECO:0000313" key="1">
    <source>
        <dbReference type="EMBL" id="ANG62187.1"/>
    </source>
</evidence>
<dbReference type="RefSeq" id="WP_067379721.1">
    <property type="nucleotide sequence ID" value="NZ_CP015839.1"/>
</dbReference>
<dbReference type="AlphaFoldDB" id="A0A1A9EWF4"/>
<reference evidence="2" key="1">
    <citation type="submission" date="2016-05" db="EMBL/GenBank/DDBJ databases">
        <authorList>
            <person name="Baek K."/>
            <person name="Yang S.-J."/>
        </authorList>
    </citation>
    <scope>NUCLEOTIDE SEQUENCE [LARGE SCALE GENOMIC DNA]</scope>
    <source>
        <strain evidence="2">ST58-10</strain>
    </source>
</reference>
<dbReference type="InterPro" id="IPR021730">
    <property type="entry name" value="YdbH"/>
</dbReference>
<gene>
    <name evidence="1" type="ORF">A8C75_06555</name>
</gene>
<proteinExistence type="predicted"/>
<keyword evidence="2" id="KW-1185">Reference proteome</keyword>
<reference evidence="1 2" key="2">
    <citation type="journal article" date="2018" name="Int. J. Syst. Evol. Microbiol.">
        <title>Marinobacterium aestuarii sp. nov., a benzene-degrading marine bacterium isolated from estuary sediment.</title>
        <authorList>
            <person name="Bae S.S."/>
            <person name="Jung J."/>
            <person name="Chung D."/>
            <person name="Baek K."/>
        </authorList>
    </citation>
    <scope>NUCLEOTIDE SEQUENCE [LARGE SCALE GENOMIC DNA]</scope>
    <source>
        <strain evidence="1 2">ST58-10</strain>
    </source>
</reference>
<dbReference type="Proteomes" id="UP000078070">
    <property type="component" value="Chromosome"/>
</dbReference>
<protein>
    <submittedName>
        <fullName evidence="1">Uncharacterized protein</fullName>
    </submittedName>
</protein>
<dbReference type="STRING" id="1821621.A8C75_06555"/>
<sequence length="772" mass="85416">MRPALWLLTPLLLLALLYALLPRLASYSIERWLQARGIEQPRIELDYPGWNRLQIRSFRLSQQQNGQRITLDSGPVLIEYDPLDLIGQLHLNSLRISSLKLQLQTQPGTASDPAALDLRPLLPAAWLALAPADRLQVGQLDLSLLTEGQPSRGLRGNIDLHQGQLHSRMQLFENDSALGWLDLALDEDNRFELSLLQDNNPVYQARGELRQDAGQLEIQLRQSLELAEALRWLQQLPSPLLLGDQLSGQRLSDEMPAIQGRVEAQGLLRLPLAFESDHWLQQMTLEQNLAGALQLDLNRPELQRVQLPLDASLSLAAGTLSFSLAAGSRVDLSGLALPGFAPVQASAQLQTPLQWSRRLDDADTAPLQLPAFELLLQSPALQHARGTLKLSPARLDISQLDLQQYSAAGRLRIAEINWQMPGQPFPLAALDSRFELKDSVLSNRFTLDLADPALKLQGRASTRLSPFVSDIHWQASPLSLQQAERLWNRYYPPAPPELSVSAGVLHHNGSANISSRGLALRLEQHTDQLAARWGALELQGLNWQSSTELRHSGQLLHQGQVQVERLDTGFPLQAIALDYGYRQTPAQTPVLQLNSLTAQLLGGALALDSVAINPLSPTLSTELRLQQLQLAKVLELQQQEGLSGEGLLSGRLPLTFDASGFQVRDGLIASEGPGEIRFAPDAKVAALGQAHQGMAMALKALKNFQYEALSVKLQYDASGAALMNTRLQGRNPDWNNGRPVDFSINIEQNLLKLMQTLQFTDKLTESIEKRYR</sequence>
<accession>A0A1A9EWF4</accession>
<organism evidence="1 2">
    <name type="scientific">Marinobacterium aestuarii</name>
    <dbReference type="NCBI Taxonomy" id="1821621"/>
    <lineage>
        <taxon>Bacteria</taxon>
        <taxon>Pseudomonadati</taxon>
        <taxon>Pseudomonadota</taxon>
        <taxon>Gammaproteobacteria</taxon>
        <taxon>Oceanospirillales</taxon>
        <taxon>Oceanospirillaceae</taxon>
        <taxon>Marinobacterium</taxon>
    </lineage>
</organism>